<organism evidence="1 2">
    <name type="scientific">Streptomyces achromogenes</name>
    <dbReference type="NCBI Taxonomy" id="67255"/>
    <lineage>
        <taxon>Bacteria</taxon>
        <taxon>Bacillati</taxon>
        <taxon>Actinomycetota</taxon>
        <taxon>Actinomycetes</taxon>
        <taxon>Kitasatosporales</taxon>
        <taxon>Streptomycetaceae</taxon>
        <taxon>Streptomyces</taxon>
    </lineage>
</organism>
<comment type="caution">
    <text evidence="1">The sequence shown here is derived from an EMBL/GenBank/DDBJ whole genome shotgun (WGS) entry which is preliminary data.</text>
</comment>
<protein>
    <submittedName>
        <fullName evidence="1">Uncharacterized protein</fullName>
    </submittedName>
</protein>
<dbReference type="Proteomes" id="UP001243364">
    <property type="component" value="Unassembled WGS sequence"/>
</dbReference>
<reference evidence="1 2" key="1">
    <citation type="submission" date="2023-07" db="EMBL/GenBank/DDBJ databases">
        <title>Comparative genomics of wheat-associated soil bacteria to identify genetic determinants of phenazine resistance.</title>
        <authorList>
            <person name="Mouncey N."/>
        </authorList>
    </citation>
    <scope>NUCLEOTIDE SEQUENCE [LARGE SCALE GENOMIC DNA]</scope>
    <source>
        <strain evidence="1 2">W4I19-2</strain>
    </source>
</reference>
<evidence type="ECO:0000313" key="2">
    <source>
        <dbReference type="Proteomes" id="UP001243364"/>
    </source>
</evidence>
<dbReference type="RefSeq" id="WP_307039407.1">
    <property type="nucleotide sequence ID" value="NZ_JAUSYA010000001.1"/>
</dbReference>
<accession>A0ABU0PSN7</accession>
<evidence type="ECO:0000313" key="1">
    <source>
        <dbReference type="EMBL" id="MDQ0681400.1"/>
    </source>
</evidence>
<keyword evidence="2" id="KW-1185">Reference proteome</keyword>
<name>A0ABU0PSN7_STRAH</name>
<dbReference type="EMBL" id="JAUSYA010000001">
    <property type="protein sequence ID" value="MDQ0681400.1"/>
    <property type="molecule type" value="Genomic_DNA"/>
</dbReference>
<sequence length="448" mass="50183">MSGGDDEPAPGCTVRTTPQELATELAVLTEVDWREVWPGAGRGHEPDPAWLARFDWQVVDFQWRSNDWGPITVQTRTGKRHHLSTTTSHSMEYAYASHRLWVGSTADDHEGVHEREAVEAAAAWEEYLASAQGVLGAPTWSGAWDSADFPVSFGDRAGALEQRREYNPYRLAVWNPRGPEGAVIVLRIYADIYGGHSVDLKLHDPALIVLDESDAEVETKVRAVSSWGEAPGAPRIFGDPEPTDKPDMTWQDVASQLKAVSAWDWDAIFGAHPWNRAFASMGELEQWARRLRWTVADVDDSGRVCVVTEDGHSVWLPPLLRYPARVNWLESKLWRITSRPSSSFHRNVLEPADALWADCTAAAREILGEPGHCGDPDSPHFPREWQSWREESRGFKIHTRWSALWPSAGDPAPAIGLFMQGGFLERGFEKEAAQLDLRIWRPAASRSL</sequence>
<proteinExistence type="predicted"/>
<gene>
    <name evidence="1" type="ORF">QFZ56_000363</name>
</gene>